<accession>A0A4R8Q0M1</accession>
<dbReference type="EMBL" id="QAPG01000385">
    <property type="protein sequence ID" value="TDZ28924.1"/>
    <property type="molecule type" value="Genomic_DNA"/>
</dbReference>
<dbReference type="SUPFAM" id="SSF56112">
    <property type="entry name" value="Protein kinase-like (PK-like)"/>
    <property type="match status" value="1"/>
</dbReference>
<dbReference type="InterPro" id="IPR011009">
    <property type="entry name" value="Kinase-like_dom_sf"/>
</dbReference>
<keyword evidence="2" id="KW-1185">Reference proteome</keyword>
<name>A0A4R8Q0M1_9PEZI</name>
<gene>
    <name evidence="1" type="ORF">C8035_v003932</name>
</gene>
<evidence type="ECO:0000313" key="1">
    <source>
        <dbReference type="EMBL" id="TDZ28924.1"/>
    </source>
</evidence>
<protein>
    <recommendedName>
        <fullName evidence="3">Aminoglycoside phosphotransferase domain-containing protein</fullName>
    </recommendedName>
</protein>
<dbReference type="PANTHER" id="PTHR21310">
    <property type="entry name" value="AMINOGLYCOSIDE PHOSPHOTRANSFERASE-RELATED-RELATED"/>
    <property type="match status" value="1"/>
</dbReference>
<dbReference type="AlphaFoldDB" id="A0A4R8Q0M1"/>
<dbReference type="PANTHER" id="PTHR21310:SF58">
    <property type="entry name" value="AMINOGLYCOSIDE PHOSPHOTRANSFERASE DOMAIN-CONTAINING PROTEIN"/>
    <property type="match status" value="1"/>
</dbReference>
<evidence type="ECO:0008006" key="3">
    <source>
        <dbReference type="Google" id="ProtNLM"/>
    </source>
</evidence>
<comment type="caution">
    <text evidence="1">The sequence shown here is derived from an EMBL/GenBank/DDBJ whole genome shotgun (WGS) entry which is preliminary data.</text>
</comment>
<reference evidence="1 2" key="1">
    <citation type="submission" date="2018-11" db="EMBL/GenBank/DDBJ databases">
        <title>Genome sequence and assembly of Colletotrichum spinosum.</title>
        <authorList>
            <person name="Gan P."/>
            <person name="Shirasu K."/>
        </authorList>
    </citation>
    <scope>NUCLEOTIDE SEQUENCE [LARGE SCALE GENOMIC DNA]</scope>
    <source>
        <strain evidence="1 2">CBS 515.97</strain>
    </source>
</reference>
<organism evidence="1 2">
    <name type="scientific">Colletotrichum spinosum</name>
    <dbReference type="NCBI Taxonomy" id="1347390"/>
    <lineage>
        <taxon>Eukaryota</taxon>
        <taxon>Fungi</taxon>
        <taxon>Dikarya</taxon>
        <taxon>Ascomycota</taxon>
        <taxon>Pezizomycotina</taxon>
        <taxon>Sordariomycetes</taxon>
        <taxon>Hypocreomycetidae</taxon>
        <taxon>Glomerellales</taxon>
        <taxon>Glomerellaceae</taxon>
        <taxon>Colletotrichum</taxon>
        <taxon>Colletotrichum orbiculare species complex</taxon>
    </lineage>
</organism>
<dbReference type="InterPro" id="IPR051678">
    <property type="entry name" value="AGP_Transferase"/>
</dbReference>
<sequence>MAAVREVQDIKQQFARFKFERPCAEHRDSKTQQAERQDLDVVTEGVSNITLDGSDESSKQVICAAQPLEEKPLQPDFVMLAGIFSNKFDSENDARFGCCMKVEVELLHSSPDTCTFIIYFGAEDESPKAFPTHLQARVEKPRPGNPLFSTAAVQRLAHRQLPVHVPKVWGFGETLNGDGVGLHYLLTQHYEDVVTADQIWQKFNGPVQRALVEDVARLMEPLSCGGLPFSSSQDTAFLTHKNVIPKGLEDAWVAGGTESGWHTDFKSFLMTALAPGQAKHELETRQDGSLVVTDTFYKDRTLLPQQVVFTPDNLEVLWNTCGLRHNNLEPRNILLRERPTDFGPGYEFVAIINWDAAGFFPLVYETAMMDIGLGLRSRNADWYEELREHADVMYQKRWGGRNLALESHEKLAEALWLVDTSRKRSQGFHVGNRFQKKWLQREKFVKFGTPLDGFKRQKGWRHKSYTEADDQKLEAEAMAELGYL</sequence>
<dbReference type="Proteomes" id="UP000295083">
    <property type="component" value="Unassembled WGS sequence"/>
</dbReference>
<proteinExistence type="predicted"/>
<evidence type="ECO:0000313" key="2">
    <source>
        <dbReference type="Proteomes" id="UP000295083"/>
    </source>
</evidence>